<sequence>MDVNDMEDVDNVCEHFAKRLKESENTYKVFGFSHIIIIGSIADIMDSSIRAIIDGMYRKTKVHCKTDEEIEAYRQRLCTLYLTYLKKGLAKVERLEPKLADILTVDVENPVEKSNDRLNELRMKVAERTKRLQSLLALQSRLKTDTVMAEWVISKVGPSVHEAEKDLSNMKCVSPNDVESILNSLNRMKNSFHSLELD</sequence>
<accession>A0A6G0U2Z2</accession>
<dbReference type="Proteomes" id="UP000475862">
    <property type="component" value="Unassembled WGS sequence"/>
</dbReference>
<evidence type="ECO:0000313" key="2">
    <source>
        <dbReference type="Proteomes" id="UP000475862"/>
    </source>
</evidence>
<reference evidence="1 2" key="1">
    <citation type="submission" date="2019-08" db="EMBL/GenBank/DDBJ databases">
        <title>The genome of the soybean aphid Biotype 1, its phylome, world population structure and adaptation to the North American continent.</title>
        <authorList>
            <person name="Giordano R."/>
            <person name="Donthu R.K."/>
            <person name="Hernandez A.G."/>
            <person name="Wright C.L."/>
            <person name="Zimin A.V."/>
        </authorList>
    </citation>
    <scope>NUCLEOTIDE SEQUENCE [LARGE SCALE GENOMIC DNA]</scope>
    <source>
        <tissue evidence="1">Whole aphids</tissue>
    </source>
</reference>
<gene>
    <name evidence="1" type="ORF">AGLY_003061</name>
</gene>
<proteinExistence type="predicted"/>
<evidence type="ECO:0000313" key="1">
    <source>
        <dbReference type="EMBL" id="KAE9543150.1"/>
    </source>
</evidence>
<dbReference type="Gene3D" id="1.20.58.60">
    <property type="match status" value="1"/>
</dbReference>
<organism evidence="1 2">
    <name type="scientific">Aphis glycines</name>
    <name type="common">Soybean aphid</name>
    <dbReference type="NCBI Taxonomy" id="307491"/>
    <lineage>
        <taxon>Eukaryota</taxon>
        <taxon>Metazoa</taxon>
        <taxon>Ecdysozoa</taxon>
        <taxon>Arthropoda</taxon>
        <taxon>Hexapoda</taxon>
        <taxon>Insecta</taxon>
        <taxon>Pterygota</taxon>
        <taxon>Neoptera</taxon>
        <taxon>Paraneoptera</taxon>
        <taxon>Hemiptera</taxon>
        <taxon>Sternorrhyncha</taxon>
        <taxon>Aphidomorpha</taxon>
        <taxon>Aphidoidea</taxon>
        <taxon>Aphididae</taxon>
        <taxon>Aphidini</taxon>
        <taxon>Aphis</taxon>
        <taxon>Aphis</taxon>
    </lineage>
</organism>
<keyword evidence="2" id="KW-1185">Reference proteome</keyword>
<dbReference type="OrthoDB" id="6613028at2759"/>
<dbReference type="AlphaFoldDB" id="A0A6G0U2Z2"/>
<protein>
    <submittedName>
        <fullName evidence="1">Uncharacterized protein</fullName>
    </submittedName>
</protein>
<comment type="caution">
    <text evidence="1">The sequence shown here is derived from an EMBL/GenBank/DDBJ whole genome shotgun (WGS) entry which is preliminary data.</text>
</comment>
<name>A0A6G0U2Z2_APHGL</name>
<dbReference type="EMBL" id="VYZN01000009">
    <property type="protein sequence ID" value="KAE9543150.1"/>
    <property type="molecule type" value="Genomic_DNA"/>
</dbReference>